<proteinExistence type="predicted"/>
<name>A0A4Q8L0Q1_9STRE</name>
<dbReference type="AlphaFoldDB" id="A0A4Q8L0Q1"/>
<feature type="transmembrane region" description="Helical" evidence="1">
    <location>
        <begin position="192"/>
        <end position="213"/>
    </location>
</feature>
<keyword evidence="1" id="KW-0812">Transmembrane</keyword>
<gene>
    <name evidence="2" type="ORF">EXW74_07360</name>
</gene>
<comment type="caution">
    <text evidence="2">The sequence shown here is derived from an EMBL/GenBank/DDBJ whole genome shotgun (WGS) entry which is preliminary data.</text>
</comment>
<evidence type="ECO:0000256" key="1">
    <source>
        <dbReference type="SAM" id="Phobius"/>
    </source>
</evidence>
<feature type="transmembrane region" description="Helical" evidence="1">
    <location>
        <begin position="233"/>
        <end position="253"/>
    </location>
</feature>
<feature type="transmembrane region" description="Helical" evidence="1">
    <location>
        <begin position="156"/>
        <end position="180"/>
    </location>
</feature>
<protein>
    <submittedName>
        <fullName evidence="2">ABC transporter permease</fullName>
    </submittedName>
</protein>
<reference evidence="2 3" key="1">
    <citation type="submission" date="2019-02" db="EMBL/GenBank/DDBJ databases">
        <title>First genome of the species Streptococcus parasuis.</title>
        <authorList>
            <person name="Stevens M.J.A."/>
            <person name="Stephan R."/>
        </authorList>
    </citation>
    <scope>NUCLEOTIDE SEQUENCE [LARGE SCALE GENOMIC DNA]</scope>
    <source>
        <strain evidence="2 3">4253</strain>
    </source>
</reference>
<organism evidence="2 3">
    <name type="scientific">Streptococcus parasuis</name>
    <dbReference type="NCBI Taxonomy" id="1501662"/>
    <lineage>
        <taxon>Bacteria</taxon>
        <taxon>Bacillati</taxon>
        <taxon>Bacillota</taxon>
        <taxon>Bacilli</taxon>
        <taxon>Lactobacillales</taxon>
        <taxon>Streptococcaceae</taxon>
        <taxon>Streptococcus</taxon>
    </lineage>
</organism>
<evidence type="ECO:0000313" key="2">
    <source>
        <dbReference type="EMBL" id="TAA10441.1"/>
    </source>
</evidence>
<keyword evidence="1" id="KW-0472">Membrane</keyword>
<feature type="transmembrane region" description="Helical" evidence="1">
    <location>
        <begin position="16"/>
        <end position="35"/>
    </location>
</feature>
<dbReference type="Proteomes" id="UP000291525">
    <property type="component" value="Unassembled WGS sequence"/>
</dbReference>
<keyword evidence="1" id="KW-1133">Transmembrane helix</keyword>
<feature type="transmembrane region" description="Helical" evidence="1">
    <location>
        <begin position="55"/>
        <end position="80"/>
    </location>
</feature>
<dbReference type="OrthoDB" id="9816138at2"/>
<dbReference type="EMBL" id="SHGT01000044">
    <property type="protein sequence ID" value="TAA10441.1"/>
    <property type="molecule type" value="Genomic_DNA"/>
</dbReference>
<feature type="transmembrane region" description="Helical" evidence="1">
    <location>
        <begin position="114"/>
        <end position="136"/>
    </location>
</feature>
<accession>A0A4Q8L0Q1</accession>
<sequence>MFKKLLKYEFKSVGKWYLGIYLGVIILSVVLGFWIQALVLKSTTSAVSTANAEMFLFGTSSMVFGILIAALFLSTFVLVINRFRSNIYGRQGYLTMTLPVNSHQLILSKLVASLVWYFLAGITALLAIGIVISFVLMSTNELSIPELQYVFQQVDIGVFIAYALSTLIESIRGILLIYFSISVGQLFRDHRLLFAILTYIGISILSGSISMFYYINQGDVYAETISSLYPNPFFVLLNIVLAFGYYFGTHYIMTKKLNLQ</sequence>
<evidence type="ECO:0000313" key="3">
    <source>
        <dbReference type="Proteomes" id="UP000291525"/>
    </source>
</evidence>
<dbReference type="RefSeq" id="WP_130555338.1">
    <property type="nucleotide sequence ID" value="NZ_SHGT01000044.1"/>
</dbReference>